<keyword evidence="5" id="KW-0540">Nuclease</keyword>
<comment type="subcellular location">
    <subcellularLocation>
        <location evidence="1">Nucleus</location>
    </subcellularLocation>
</comment>
<dbReference type="GO" id="GO:0003676">
    <property type="term" value="F:nucleic acid binding"/>
    <property type="evidence" value="ECO:0007669"/>
    <property type="project" value="InterPro"/>
</dbReference>
<dbReference type="AlphaFoldDB" id="A0A0C3JQQ0"/>
<comment type="similarity">
    <text evidence="2">Belongs to the REXO4 family.</text>
</comment>
<dbReference type="HOGENOM" id="CLU_022453_6_0_1"/>
<evidence type="ECO:0000256" key="10">
    <source>
        <dbReference type="SAM" id="MobiDB-lite"/>
    </source>
</evidence>
<keyword evidence="6" id="KW-0378">Hydrolase</keyword>
<feature type="compositionally biased region" description="Basic and acidic residues" evidence="10">
    <location>
        <begin position="233"/>
        <end position="243"/>
    </location>
</feature>
<dbReference type="EMBL" id="KN831949">
    <property type="protein sequence ID" value="KIO11508.1"/>
    <property type="molecule type" value="Genomic_DNA"/>
</dbReference>
<feature type="non-terminal residue" evidence="12">
    <location>
        <position position="304"/>
    </location>
</feature>
<accession>A0A0C3JQQ0</accession>
<keyword evidence="8" id="KW-0539">Nucleus</keyword>
<dbReference type="Pfam" id="PF00929">
    <property type="entry name" value="RNase_T"/>
    <property type="match status" value="1"/>
</dbReference>
<proteinExistence type="inferred from homology"/>
<dbReference type="GO" id="GO:0006364">
    <property type="term" value="P:rRNA processing"/>
    <property type="evidence" value="ECO:0007669"/>
    <property type="project" value="UniProtKB-KW"/>
</dbReference>
<evidence type="ECO:0000256" key="4">
    <source>
        <dbReference type="ARBA" id="ARBA00022552"/>
    </source>
</evidence>
<evidence type="ECO:0000313" key="13">
    <source>
        <dbReference type="Proteomes" id="UP000054217"/>
    </source>
</evidence>
<feature type="domain" description="Exonuclease" evidence="11">
    <location>
        <begin position="1"/>
        <end position="155"/>
    </location>
</feature>
<gene>
    <name evidence="12" type="ORF">M404DRAFT_994255</name>
</gene>
<protein>
    <recommendedName>
        <fullName evidence="3">RNA exonuclease 4</fullName>
    </recommendedName>
</protein>
<evidence type="ECO:0000313" key="12">
    <source>
        <dbReference type="EMBL" id="KIO11508.1"/>
    </source>
</evidence>
<dbReference type="SMART" id="SM00479">
    <property type="entry name" value="EXOIII"/>
    <property type="match status" value="1"/>
</dbReference>
<feature type="compositionally biased region" description="Polar residues" evidence="10">
    <location>
        <begin position="195"/>
        <end position="205"/>
    </location>
</feature>
<organism evidence="12 13">
    <name type="scientific">Pisolithus tinctorius Marx 270</name>
    <dbReference type="NCBI Taxonomy" id="870435"/>
    <lineage>
        <taxon>Eukaryota</taxon>
        <taxon>Fungi</taxon>
        <taxon>Dikarya</taxon>
        <taxon>Basidiomycota</taxon>
        <taxon>Agaricomycotina</taxon>
        <taxon>Agaricomycetes</taxon>
        <taxon>Agaricomycetidae</taxon>
        <taxon>Boletales</taxon>
        <taxon>Sclerodermatineae</taxon>
        <taxon>Pisolithaceae</taxon>
        <taxon>Pisolithus</taxon>
    </lineage>
</organism>
<dbReference type="OrthoDB" id="8191639at2759"/>
<keyword evidence="13" id="KW-1185">Reference proteome</keyword>
<dbReference type="InterPro" id="IPR012337">
    <property type="entry name" value="RNaseH-like_sf"/>
</dbReference>
<dbReference type="InterPro" id="IPR047021">
    <property type="entry name" value="REXO1/3/4-like"/>
</dbReference>
<evidence type="ECO:0000259" key="11">
    <source>
        <dbReference type="SMART" id="SM00479"/>
    </source>
</evidence>
<dbReference type="InterPro" id="IPR037431">
    <property type="entry name" value="REX4_DEDDh_dom"/>
</dbReference>
<dbReference type="Gene3D" id="3.30.420.10">
    <property type="entry name" value="Ribonuclease H-like superfamily/Ribonuclease H"/>
    <property type="match status" value="1"/>
</dbReference>
<keyword evidence="7" id="KW-0269">Exonuclease</keyword>
<dbReference type="Proteomes" id="UP000054217">
    <property type="component" value="Unassembled WGS sequence"/>
</dbReference>
<feature type="compositionally biased region" description="Low complexity" evidence="10">
    <location>
        <begin position="174"/>
        <end position="185"/>
    </location>
</feature>
<keyword evidence="4" id="KW-0698">rRNA processing</keyword>
<dbReference type="PANTHER" id="PTHR12801:SF45">
    <property type="entry name" value="RNA EXONUCLEASE 4"/>
    <property type="match status" value="1"/>
</dbReference>
<evidence type="ECO:0000256" key="7">
    <source>
        <dbReference type="ARBA" id="ARBA00022839"/>
    </source>
</evidence>
<evidence type="ECO:0000256" key="2">
    <source>
        <dbReference type="ARBA" id="ARBA00010489"/>
    </source>
</evidence>
<evidence type="ECO:0000256" key="8">
    <source>
        <dbReference type="ARBA" id="ARBA00023242"/>
    </source>
</evidence>
<dbReference type="CDD" id="cd06144">
    <property type="entry name" value="REX4_like"/>
    <property type="match status" value="1"/>
</dbReference>
<dbReference type="GO" id="GO:0008408">
    <property type="term" value="F:3'-5' exonuclease activity"/>
    <property type="evidence" value="ECO:0007669"/>
    <property type="project" value="InterPro"/>
</dbReference>
<evidence type="ECO:0000256" key="1">
    <source>
        <dbReference type="ARBA" id="ARBA00004123"/>
    </source>
</evidence>
<reference evidence="12 13" key="1">
    <citation type="submission" date="2014-04" db="EMBL/GenBank/DDBJ databases">
        <authorList>
            <consortium name="DOE Joint Genome Institute"/>
            <person name="Kuo A."/>
            <person name="Kohler A."/>
            <person name="Costa M.D."/>
            <person name="Nagy L.G."/>
            <person name="Floudas D."/>
            <person name="Copeland A."/>
            <person name="Barry K.W."/>
            <person name="Cichocki N."/>
            <person name="Veneault-Fourrey C."/>
            <person name="LaButti K."/>
            <person name="Lindquist E.A."/>
            <person name="Lipzen A."/>
            <person name="Lundell T."/>
            <person name="Morin E."/>
            <person name="Murat C."/>
            <person name="Sun H."/>
            <person name="Tunlid A."/>
            <person name="Henrissat B."/>
            <person name="Grigoriev I.V."/>
            <person name="Hibbett D.S."/>
            <person name="Martin F."/>
            <person name="Nordberg H.P."/>
            <person name="Cantor M.N."/>
            <person name="Hua S.X."/>
        </authorList>
    </citation>
    <scope>NUCLEOTIDE SEQUENCE [LARGE SCALE GENOMIC DNA]</scope>
    <source>
        <strain evidence="12 13">Marx 270</strain>
    </source>
</reference>
<evidence type="ECO:0000256" key="5">
    <source>
        <dbReference type="ARBA" id="ARBA00022722"/>
    </source>
</evidence>
<reference evidence="13" key="2">
    <citation type="submission" date="2015-01" db="EMBL/GenBank/DDBJ databases">
        <title>Evolutionary Origins and Diversification of the Mycorrhizal Mutualists.</title>
        <authorList>
            <consortium name="DOE Joint Genome Institute"/>
            <consortium name="Mycorrhizal Genomics Consortium"/>
            <person name="Kohler A."/>
            <person name="Kuo A."/>
            <person name="Nagy L.G."/>
            <person name="Floudas D."/>
            <person name="Copeland A."/>
            <person name="Barry K.W."/>
            <person name="Cichocki N."/>
            <person name="Veneault-Fourrey C."/>
            <person name="LaButti K."/>
            <person name="Lindquist E.A."/>
            <person name="Lipzen A."/>
            <person name="Lundell T."/>
            <person name="Morin E."/>
            <person name="Murat C."/>
            <person name="Riley R."/>
            <person name="Ohm R."/>
            <person name="Sun H."/>
            <person name="Tunlid A."/>
            <person name="Henrissat B."/>
            <person name="Grigoriev I.V."/>
            <person name="Hibbett D.S."/>
            <person name="Martin F."/>
        </authorList>
    </citation>
    <scope>NUCLEOTIDE SEQUENCE [LARGE SCALE GENOMIC DNA]</scope>
    <source>
        <strain evidence="13">Marx 270</strain>
    </source>
</reference>
<name>A0A0C3JQQ0_PISTI</name>
<feature type="compositionally biased region" description="Low complexity" evidence="10">
    <location>
        <begin position="206"/>
        <end position="215"/>
    </location>
</feature>
<feature type="region of interest" description="Disordered" evidence="10">
    <location>
        <begin position="167"/>
        <end position="304"/>
    </location>
</feature>
<sequence>MVGIGLEGSESSLARVSIVNFKGAVVLNAFVRQKERVVDYRTKWSGVRRADLGEEAKPFDEIQQTVSDLIKDRILVGHAVHNDLKALLLSHPAQQLRDTQLLAHQHKLVNSRRPALRVLVRQELGISIQEGEHDSVTDARATMALFRLHKKLWESGFRAVNTLMKSKCKLNPGSSSRSSPINSTDSRGRKRARETTVSSTGSQCRSPSPFSAPSDAPNPPNIDSVTPRQKRSRMTDDSMEGRGRQGVSSGLSTVVRRAGGVKEVTGKGPKRKGMVVGGSKPRERWWTTLDDGSSGSKGTVRLSM</sequence>
<dbReference type="GO" id="GO:0005634">
    <property type="term" value="C:nucleus"/>
    <property type="evidence" value="ECO:0007669"/>
    <property type="project" value="UniProtKB-SubCell"/>
</dbReference>
<dbReference type="InterPro" id="IPR036397">
    <property type="entry name" value="RNaseH_sf"/>
</dbReference>
<evidence type="ECO:0000256" key="9">
    <source>
        <dbReference type="ARBA" id="ARBA00025599"/>
    </source>
</evidence>
<dbReference type="InParanoid" id="A0A0C3JQQ0"/>
<evidence type="ECO:0000256" key="3">
    <source>
        <dbReference type="ARBA" id="ARBA00016937"/>
    </source>
</evidence>
<dbReference type="STRING" id="870435.A0A0C3JQQ0"/>
<dbReference type="InterPro" id="IPR013520">
    <property type="entry name" value="Ribonucl_H"/>
</dbReference>
<comment type="function">
    <text evidence="9">Exoribonuclease involved in ribosome biosynthesis. Involved in the processing of ITS1, the internal transcribed spacer localized between the 18S and 5.8S rRNAs.</text>
</comment>
<dbReference type="PANTHER" id="PTHR12801">
    <property type="entry name" value="RNA EXONUCLEASE REXO1 / RECO3 FAMILY MEMBER-RELATED"/>
    <property type="match status" value="1"/>
</dbReference>
<evidence type="ECO:0000256" key="6">
    <source>
        <dbReference type="ARBA" id="ARBA00022801"/>
    </source>
</evidence>
<dbReference type="SUPFAM" id="SSF53098">
    <property type="entry name" value="Ribonuclease H-like"/>
    <property type="match status" value="1"/>
</dbReference>